<name>A0A068R8Y9_9GAMM</name>
<accession>A0A068R8Y9</accession>
<reference evidence="1" key="1">
    <citation type="submission" date="2013-06" db="EMBL/GenBank/DDBJ databases">
        <authorList>
            <person name="Mazano-Marin A."/>
        </authorList>
    </citation>
    <scope>NUCLEOTIDE SEQUENCE</scope>
    <source>
        <strain evidence="1">SCt-VLC</strain>
    </source>
</reference>
<reference evidence="1" key="2">
    <citation type="journal article" date="2014" name="Genome Biol. Evol.">
        <title>Settling down: the genome of Serratia symbiotica from the aphid Cinara tujafilina zooms in on the process of accommodation to a cooperative intracellular life.</title>
        <authorList>
            <person name="Manzano-Marin A."/>
            <person name="Latorre A."/>
        </authorList>
    </citation>
    <scope>NUCLEOTIDE SEQUENCE</scope>
    <source>
        <strain evidence="1">SCt-VLC</strain>
    </source>
</reference>
<organism evidence="1">
    <name type="scientific">Serratia symbiotica SCt-VLC</name>
    <dbReference type="NCBI Taxonomy" id="1347341"/>
    <lineage>
        <taxon>Bacteria</taxon>
        <taxon>Pseudomonadati</taxon>
        <taxon>Pseudomonadota</taxon>
        <taxon>Gammaproteobacteria</taxon>
        <taxon>Enterobacterales</taxon>
        <taxon>Yersiniaceae</taxon>
        <taxon>Serratia</taxon>
        <taxon>Serratia symbiotica</taxon>
    </lineage>
</organism>
<evidence type="ECO:0000313" key="1">
    <source>
        <dbReference type="EMBL" id="CDG47013.1"/>
    </source>
</evidence>
<dbReference type="AlphaFoldDB" id="A0A068R8Y9"/>
<gene>
    <name evidence="1" type="ORF">SCTVLC_0238</name>
</gene>
<sequence length="68" mass="7707">MLIGAVADPLQADKTFPLQVATAVKRQTVRFDRLVDKRVQRIIDVLNGSAFGEALGYRKTHFLKLFYV</sequence>
<protein>
    <submittedName>
        <fullName evidence="1">Uncharacterized protein</fullName>
    </submittedName>
</protein>
<proteinExistence type="predicted"/>
<dbReference type="EMBL" id="FR904230">
    <property type="protein sequence ID" value="CDG47013.1"/>
    <property type="molecule type" value="Genomic_DNA"/>
</dbReference>